<dbReference type="Pfam" id="PF09661">
    <property type="entry name" value="DUF2398"/>
    <property type="match status" value="1"/>
</dbReference>
<proteinExistence type="predicted"/>
<dbReference type="InterPro" id="IPR013494">
    <property type="entry name" value="CHP02678"/>
</dbReference>
<protein>
    <submittedName>
        <fullName evidence="1">Uncharacterized protein (TIGR02678 family)</fullName>
    </submittedName>
</protein>
<keyword evidence="2" id="KW-1185">Reference proteome</keyword>
<dbReference type="EMBL" id="JACCFS010000001">
    <property type="protein sequence ID" value="NYJ33056.1"/>
    <property type="molecule type" value="Genomic_DNA"/>
</dbReference>
<evidence type="ECO:0000313" key="2">
    <source>
        <dbReference type="Proteomes" id="UP000572051"/>
    </source>
</evidence>
<name>A0A7Z0EJA5_9ACTN</name>
<dbReference type="RefSeq" id="WP_179821080.1">
    <property type="nucleotide sequence ID" value="NZ_JACCFS010000001.1"/>
</dbReference>
<dbReference type="Proteomes" id="UP000572051">
    <property type="component" value="Unassembled WGS sequence"/>
</dbReference>
<organism evidence="1 2">
    <name type="scientific">Nocardiopsis aegyptia</name>
    <dbReference type="NCBI Taxonomy" id="220378"/>
    <lineage>
        <taxon>Bacteria</taxon>
        <taxon>Bacillati</taxon>
        <taxon>Actinomycetota</taxon>
        <taxon>Actinomycetes</taxon>
        <taxon>Streptosporangiales</taxon>
        <taxon>Nocardiopsidaceae</taxon>
        <taxon>Nocardiopsis</taxon>
    </lineage>
</organism>
<gene>
    <name evidence="1" type="ORF">HNR10_000937</name>
</gene>
<reference evidence="1 2" key="1">
    <citation type="submission" date="2020-07" db="EMBL/GenBank/DDBJ databases">
        <title>Sequencing the genomes of 1000 actinobacteria strains.</title>
        <authorList>
            <person name="Klenk H.-P."/>
        </authorList>
    </citation>
    <scope>NUCLEOTIDE SEQUENCE [LARGE SCALE GENOMIC DNA]</scope>
    <source>
        <strain evidence="1 2">DSM 44442</strain>
    </source>
</reference>
<comment type="caution">
    <text evidence="1">The sequence shown here is derived from an EMBL/GenBank/DDBJ whole genome shotgun (WGS) entry which is preliminary data.</text>
</comment>
<sequence>MVGSSTPAPDPKRLQRAARVLLRRPLLRASGDDADFRLVREHAAPLRDWFDRNTGWALHVDAETVRLRKVPGDPHDPTHPAREEGRGRLAFDRRRYVLLCLSLAVLERAEAQIALGRLSEQVILEAAAPELEDIAFTLTTRDERLDLVAVVRLLLRLGVLDRVAGDEDAFVRSSGDVLYDVDRRVLAGMLVGARGPSTITDNDPGARLRSLAEDSVAHHLDSDDLRNTAVRHRLTRRLIDDPVLYYDALTDAERAYLTSQRGALTRRITELTGLVPEVRAEGIAMVDPDDDLTDVRMPEQGTQGHATLLLAEHLAAAEGPVTLDDLYARTRELAVEHASYWSKSARTPGNEPELVAQALDRLRALGLVEPATVDGRAAVAGRPALARYAVAAPTVTTPKGGTP</sequence>
<dbReference type="NCBIfam" id="TIGR02678">
    <property type="entry name" value="TIGR02678 family protein"/>
    <property type="match status" value="1"/>
</dbReference>
<evidence type="ECO:0000313" key="1">
    <source>
        <dbReference type="EMBL" id="NYJ33056.1"/>
    </source>
</evidence>
<accession>A0A7Z0EJA5</accession>
<dbReference type="AlphaFoldDB" id="A0A7Z0EJA5"/>